<dbReference type="RefSeq" id="WP_062954027.1">
    <property type="nucleotide sequence ID" value="NZ_JPWB01000006.1"/>
</dbReference>
<feature type="region of interest" description="Disordered" evidence="1">
    <location>
        <begin position="190"/>
        <end position="213"/>
    </location>
</feature>
<evidence type="ECO:0000313" key="2">
    <source>
        <dbReference type="EMBL" id="RCK21093.1"/>
    </source>
</evidence>
<organism evidence="2 3">
    <name type="scientific">Thalassospira profundimaris</name>
    <dbReference type="NCBI Taxonomy" id="502049"/>
    <lineage>
        <taxon>Bacteria</taxon>
        <taxon>Pseudomonadati</taxon>
        <taxon>Pseudomonadota</taxon>
        <taxon>Alphaproteobacteria</taxon>
        <taxon>Rhodospirillales</taxon>
        <taxon>Thalassospiraceae</taxon>
        <taxon>Thalassospira</taxon>
    </lineage>
</organism>
<comment type="caution">
    <text evidence="2">The sequence shown here is derived from an EMBL/GenBank/DDBJ whole genome shotgun (WGS) entry which is preliminary data.</text>
</comment>
<accession>A0A367V7H1</accession>
<evidence type="ECO:0000313" key="3">
    <source>
        <dbReference type="Proteomes" id="UP000253061"/>
    </source>
</evidence>
<protein>
    <submittedName>
        <fullName evidence="2">Uncharacterized protein</fullName>
    </submittedName>
</protein>
<proteinExistence type="predicted"/>
<gene>
    <name evidence="2" type="ORF">TH6_15135</name>
</gene>
<reference evidence="2 3" key="1">
    <citation type="submission" date="2014-07" db="EMBL/GenBank/DDBJ databases">
        <title>Draft genome sequence of Thalassospira profundimaris R8-17.</title>
        <authorList>
            <person name="Lai Q."/>
            <person name="Shao Z."/>
        </authorList>
    </citation>
    <scope>NUCLEOTIDE SEQUENCE [LARGE SCALE GENOMIC DNA]</scope>
    <source>
        <strain evidence="2 3">R8-17</strain>
    </source>
</reference>
<sequence length="213" mass="23244">MAASSDVVSKSAFAQIIGVSKPRVSQLISEGKIHGPAIQGDGRSAKIVVGIAKQQLSAGLDLDQRAANGTADLAVANQGQDHPVTSPIDTAPREPTTEDLYKQERLRKIQRENEDLEERRREKNGVYVRADAMRSTVIRHVANMIDGFEADLGHWAEELSAETGGSVKEIKLSLRKLFRGTREKLARHSRDLVNDLPEHDEEAIDSGDDSSAA</sequence>
<name>A0A367V7H1_9PROT</name>
<dbReference type="Proteomes" id="UP000253061">
    <property type="component" value="Unassembled WGS sequence"/>
</dbReference>
<dbReference type="EMBL" id="JPWB01000006">
    <property type="protein sequence ID" value="RCK21093.1"/>
    <property type="molecule type" value="Genomic_DNA"/>
</dbReference>
<dbReference type="AlphaFoldDB" id="A0A367V7H1"/>
<feature type="compositionally biased region" description="Acidic residues" evidence="1">
    <location>
        <begin position="198"/>
        <end position="213"/>
    </location>
</feature>
<evidence type="ECO:0000256" key="1">
    <source>
        <dbReference type="SAM" id="MobiDB-lite"/>
    </source>
</evidence>